<dbReference type="PROSITE" id="PS50109">
    <property type="entry name" value="HIS_KIN"/>
    <property type="match status" value="1"/>
</dbReference>
<dbReference type="CDD" id="cd06225">
    <property type="entry name" value="HAMP"/>
    <property type="match status" value="1"/>
</dbReference>
<keyword evidence="8 18" id="KW-0418">Kinase</keyword>
<evidence type="ECO:0000313" key="19">
    <source>
        <dbReference type="Proteomes" id="UP001519288"/>
    </source>
</evidence>
<keyword evidence="13" id="KW-0175">Coiled coil</keyword>
<dbReference type="CDD" id="cd16922">
    <property type="entry name" value="HATPase_EvgS-ArcB-TorS-like"/>
    <property type="match status" value="1"/>
</dbReference>
<dbReference type="SUPFAM" id="SSF47384">
    <property type="entry name" value="Homodimeric domain of signal transducing histidine kinase"/>
    <property type="match status" value="1"/>
</dbReference>
<dbReference type="InterPro" id="IPR036890">
    <property type="entry name" value="HATPase_C_sf"/>
</dbReference>
<dbReference type="PRINTS" id="PR00344">
    <property type="entry name" value="BCTRLSENSOR"/>
</dbReference>
<evidence type="ECO:0000256" key="4">
    <source>
        <dbReference type="ARBA" id="ARBA00022475"/>
    </source>
</evidence>
<evidence type="ECO:0000256" key="9">
    <source>
        <dbReference type="ARBA" id="ARBA00022840"/>
    </source>
</evidence>
<keyword evidence="5 12" id="KW-0597">Phosphoprotein</keyword>
<comment type="catalytic activity">
    <reaction evidence="1">
        <text>ATP + protein L-histidine = ADP + protein N-phospho-L-histidine.</text>
        <dbReference type="EC" id="2.7.13.3"/>
    </reaction>
</comment>
<dbReference type="InterPro" id="IPR036097">
    <property type="entry name" value="HisK_dim/P_sf"/>
</dbReference>
<dbReference type="PANTHER" id="PTHR43047:SF72">
    <property type="entry name" value="OSMOSENSING HISTIDINE PROTEIN KINASE SLN1"/>
    <property type="match status" value="1"/>
</dbReference>
<protein>
    <recommendedName>
        <fullName evidence="3">histidine kinase</fullName>
        <ecNumber evidence="3">2.7.13.3</ecNumber>
    </recommendedName>
</protein>
<evidence type="ECO:0000256" key="5">
    <source>
        <dbReference type="ARBA" id="ARBA00022553"/>
    </source>
</evidence>
<dbReference type="Gene3D" id="3.30.450.40">
    <property type="match status" value="1"/>
</dbReference>
<keyword evidence="19" id="KW-1185">Reference proteome</keyword>
<dbReference type="InterPro" id="IPR003661">
    <property type="entry name" value="HisK_dim/P_dom"/>
</dbReference>
<keyword evidence="11 14" id="KW-0472">Membrane</keyword>
<dbReference type="InterPro" id="IPR003660">
    <property type="entry name" value="HAMP_dom"/>
</dbReference>
<proteinExistence type="predicted"/>
<dbReference type="Gene3D" id="3.40.50.2300">
    <property type="match status" value="1"/>
</dbReference>
<dbReference type="InterPro" id="IPR011006">
    <property type="entry name" value="CheY-like_superfamily"/>
</dbReference>
<feature type="modified residue" description="4-aspartylphosphate" evidence="12">
    <location>
        <position position="834"/>
    </location>
</feature>
<keyword evidence="10" id="KW-0902">Two-component regulatory system</keyword>
<dbReference type="InterPro" id="IPR007891">
    <property type="entry name" value="CHASE3"/>
</dbReference>
<feature type="domain" description="HAMP" evidence="17">
    <location>
        <begin position="209"/>
        <end position="259"/>
    </location>
</feature>
<keyword evidence="6 18" id="KW-0808">Transferase</keyword>
<dbReference type="SMART" id="SM00448">
    <property type="entry name" value="REC"/>
    <property type="match status" value="1"/>
</dbReference>
<dbReference type="Pfam" id="PF00672">
    <property type="entry name" value="HAMP"/>
    <property type="match status" value="1"/>
</dbReference>
<dbReference type="CDD" id="cd19410">
    <property type="entry name" value="HK9-like_sensor"/>
    <property type="match status" value="1"/>
</dbReference>
<dbReference type="SMART" id="SM00304">
    <property type="entry name" value="HAMP"/>
    <property type="match status" value="1"/>
</dbReference>
<dbReference type="Pfam" id="PF00512">
    <property type="entry name" value="HisKA"/>
    <property type="match status" value="1"/>
</dbReference>
<feature type="coiled-coil region" evidence="13">
    <location>
        <begin position="423"/>
        <end position="489"/>
    </location>
</feature>
<sequence>MFNNKSWNIGAKILTGYIVIIVCLGASLLLVSSRLNVLQQETNYIGTHDLEVHDLTNQIEKLVLDMETSQRGYVITGVDAYLVPYNNAVSSWQQSYNRLTELIKDNSYQSQNLANIKANINHWIEVAGEPSIKEKREKGTNTFFLTDPGKNIIDQIRVQFDDFRATERSYTNTRIANLEDSNRTLIISIFTLWFLVAAVSIAAAILVSRNIVNSIRRVTEAIRDIGSKGNLDKRVIIRTRDEFQALGTATNDLLDSVNRENWKKDQITDIATSLQNVTSMEEISEKLLNRIAVLLNVPYGAMYLKNEQDVLIRSASYAGEGEHDNASRRMIKLGEGLVGQCALDKKAMIVNSLPDQYVQIKSGLGSASPRSLVLLPIEFESNLMGVMEIAALESMSQDTLEFLHELANVAGVSIHSMITRVEIQRLYRDSQALNEELQVQTEELRTQTDELQSQAEEMNMQTEELQNLNERLEAQKTAAEGTSLELEQSSKYKSEFLANMSHELRTPLNSMLILSQILSENNGGTLTEDEQKYASVIYSSGKDLLNLINDILDLSKVEAGQLDITLEEMNVTEIPDLVKSSFSTLAEQKGINFNTDIAENVPAKLFSDPHRLQQILKNLLSNAFKFTKEGEVSLTISKLNAEELLHWKGNDEMLAFTVRDTGIGIPEDKQALIFEAFKQADGATARKYGGTGLGLSISLQLSKLLGGDLTLKSVEGEGSTFTLYLPYRTSEAEVEAEAEAILLADQNRPQAPAPKLTDSVAATAEHEMIMIPNAKEDYSIFENKTVLVVDDDIRNVYALTSALEKIKMNVVIAQNGYESLDVLQEQAVDIILMDIMMPEMDGYQAMTEIRTSLGLTTLPIIALTAKAMKEDRDKCLDAGASDYASKPLDIQYMLKLMRFWLELQENEQSAG</sequence>
<dbReference type="Proteomes" id="UP001519288">
    <property type="component" value="Unassembled WGS sequence"/>
</dbReference>
<evidence type="ECO:0000313" key="18">
    <source>
        <dbReference type="EMBL" id="MBP1999876.1"/>
    </source>
</evidence>
<dbReference type="Pfam" id="PF00072">
    <property type="entry name" value="Response_reg"/>
    <property type="match status" value="1"/>
</dbReference>
<dbReference type="SUPFAM" id="SSF55781">
    <property type="entry name" value="GAF domain-like"/>
    <property type="match status" value="1"/>
</dbReference>
<dbReference type="EMBL" id="JAGGLD010000001">
    <property type="protein sequence ID" value="MBP1999876.1"/>
    <property type="molecule type" value="Genomic_DNA"/>
</dbReference>
<evidence type="ECO:0000259" key="15">
    <source>
        <dbReference type="PROSITE" id="PS50109"/>
    </source>
</evidence>
<keyword evidence="14" id="KW-1133">Transmembrane helix</keyword>
<dbReference type="SMART" id="SM00065">
    <property type="entry name" value="GAF"/>
    <property type="match status" value="1"/>
</dbReference>
<dbReference type="CDD" id="cd17546">
    <property type="entry name" value="REC_hyHK_CKI1_RcsC-like"/>
    <property type="match status" value="1"/>
</dbReference>
<comment type="caution">
    <text evidence="18">The sequence shown here is derived from an EMBL/GenBank/DDBJ whole genome shotgun (WGS) entry which is preliminary data.</text>
</comment>
<keyword evidence="9" id="KW-0067">ATP-binding</keyword>
<keyword evidence="14" id="KW-0812">Transmembrane</keyword>
<evidence type="ECO:0000256" key="7">
    <source>
        <dbReference type="ARBA" id="ARBA00022741"/>
    </source>
</evidence>
<dbReference type="Pfam" id="PF05227">
    <property type="entry name" value="CHASE3"/>
    <property type="match status" value="1"/>
</dbReference>
<accession>A0ABS4JFG7</accession>
<evidence type="ECO:0000259" key="16">
    <source>
        <dbReference type="PROSITE" id="PS50110"/>
    </source>
</evidence>
<evidence type="ECO:0000259" key="17">
    <source>
        <dbReference type="PROSITE" id="PS50885"/>
    </source>
</evidence>
<dbReference type="PROSITE" id="PS50110">
    <property type="entry name" value="RESPONSE_REGULATORY"/>
    <property type="match status" value="1"/>
</dbReference>
<keyword evidence="4" id="KW-1003">Cell membrane</keyword>
<feature type="transmembrane region" description="Helical" evidence="14">
    <location>
        <begin position="184"/>
        <end position="207"/>
    </location>
</feature>
<dbReference type="EC" id="2.7.13.3" evidence="3"/>
<dbReference type="PROSITE" id="PS50885">
    <property type="entry name" value="HAMP"/>
    <property type="match status" value="1"/>
</dbReference>
<evidence type="ECO:0000256" key="2">
    <source>
        <dbReference type="ARBA" id="ARBA00004651"/>
    </source>
</evidence>
<reference evidence="18 19" key="1">
    <citation type="submission" date="2021-03" db="EMBL/GenBank/DDBJ databases">
        <title>Genomic Encyclopedia of Type Strains, Phase IV (KMG-IV): sequencing the most valuable type-strain genomes for metagenomic binning, comparative biology and taxonomic classification.</title>
        <authorList>
            <person name="Goeker M."/>
        </authorList>
    </citation>
    <scope>NUCLEOTIDE SEQUENCE [LARGE SCALE GENOMIC DNA]</scope>
    <source>
        <strain evidence="18 19">DSM 26806</strain>
    </source>
</reference>
<dbReference type="GO" id="GO:0004673">
    <property type="term" value="F:protein histidine kinase activity"/>
    <property type="evidence" value="ECO:0007669"/>
    <property type="project" value="UniProtKB-EC"/>
</dbReference>
<dbReference type="InterPro" id="IPR005467">
    <property type="entry name" value="His_kinase_dom"/>
</dbReference>
<evidence type="ECO:0000256" key="6">
    <source>
        <dbReference type="ARBA" id="ARBA00022679"/>
    </source>
</evidence>
<evidence type="ECO:0000256" key="12">
    <source>
        <dbReference type="PROSITE-ProRule" id="PRU00169"/>
    </source>
</evidence>
<dbReference type="SMART" id="SM00388">
    <property type="entry name" value="HisKA"/>
    <property type="match status" value="1"/>
</dbReference>
<dbReference type="Pfam" id="PF13185">
    <property type="entry name" value="GAF_2"/>
    <property type="match status" value="1"/>
</dbReference>
<evidence type="ECO:0000256" key="11">
    <source>
        <dbReference type="ARBA" id="ARBA00023136"/>
    </source>
</evidence>
<dbReference type="SMART" id="SM00387">
    <property type="entry name" value="HATPase_c"/>
    <property type="match status" value="1"/>
</dbReference>
<evidence type="ECO:0000256" key="13">
    <source>
        <dbReference type="SAM" id="Coils"/>
    </source>
</evidence>
<gene>
    <name evidence="18" type="ORF">J2Z69_000895</name>
</gene>
<dbReference type="Gene3D" id="6.10.340.10">
    <property type="match status" value="1"/>
</dbReference>
<dbReference type="InterPro" id="IPR029016">
    <property type="entry name" value="GAF-like_dom_sf"/>
</dbReference>
<dbReference type="InterPro" id="IPR004358">
    <property type="entry name" value="Sig_transdc_His_kin-like_C"/>
</dbReference>
<dbReference type="Gene3D" id="3.30.565.10">
    <property type="entry name" value="Histidine kinase-like ATPase, C-terminal domain"/>
    <property type="match status" value="1"/>
</dbReference>
<feature type="transmembrane region" description="Helical" evidence="14">
    <location>
        <begin position="12"/>
        <end position="31"/>
    </location>
</feature>
<evidence type="ECO:0000256" key="14">
    <source>
        <dbReference type="SAM" id="Phobius"/>
    </source>
</evidence>
<dbReference type="SUPFAM" id="SSF55874">
    <property type="entry name" value="ATPase domain of HSP90 chaperone/DNA topoisomerase II/histidine kinase"/>
    <property type="match status" value="1"/>
</dbReference>
<evidence type="ECO:0000256" key="10">
    <source>
        <dbReference type="ARBA" id="ARBA00023012"/>
    </source>
</evidence>
<dbReference type="Pfam" id="PF02518">
    <property type="entry name" value="HATPase_c"/>
    <property type="match status" value="1"/>
</dbReference>
<dbReference type="PANTHER" id="PTHR43047">
    <property type="entry name" value="TWO-COMPONENT HISTIDINE PROTEIN KINASE"/>
    <property type="match status" value="1"/>
</dbReference>
<dbReference type="SUPFAM" id="SSF52172">
    <property type="entry name" value="CheY-like"/>
    <property type="match status" value="1"/>
</dbReference>
<keyword evidence="7" id="KW-0547">Nucleotide-binding</keyword>
<organism evidence="18 19">
    <name type="scientific">Paenibacillus shirakamiensis</name>
    <dbReference type="NCBI Taxonomy" id="1265935"/>
    <lineage>
        <taxon>Bacteria</taxon>
        <taxon>Bacillati</taxon>
        <taxon>Bacillota</taxon>
        <taxon>Bacilli</taxon>
        <taxon>Bacillales</taxon>
        <taxon>Paenibacillaceae</taxon>
        <taxon>Paenibacillus</taxon>
    </lineage>
</organism>
<dbReference type="InterPro" id="IPR001789">
    <property type="entry name" value="Sig_transdc_resp-reg_receiver"/>
</dbReference>
<comment type="subcellular location">
    <subcellularLocation>
        <location evidence="2">Cell membrane</location>
        <topology evidence="2">Multi-pass membrane protein</topology>
    </subcellularLocation>
</comment>
<evidence type="ECO:0000256" key="8">
    <source>
        <dbReference type="ARBA" id="ARBA00022777"/>
    </source>
</evidence>
<dbReference type="Gene3D" id="1.10.287.130">
    <property type="match status" value="1"/>
</dbReference>
<evidence type="ECO:0000256" key="3">
    <source>
        <dbReference type="ARBA" id="ARBA00012438"/>
    </source>
</evidence>
<feature type="domain" description="Histidine kinase" evidence="15">
    <location>
        <begin position="499"/>
        <end position="729"/>
    </location>
</feature>
<dbReference type="InterPro" id="IPR003594">
    <property type="entry name" value="HATPase_dom"/>
</dbReference>
<dbReference type="InterPro" id="IPR003018">
    <property type="entry name" value="GAF"/>
</dbReference>
<dbReference type="CDD" id="cd00082">
    <property type="entry name" value="HisKA"/>
    <property type="match status" value="1"/>
</dbReference>
<evidence type="ECO:0000256" key="1">
    <source>
        <dbReference type="ARBA" id="ARBA00000085"/>
    </source>
</evidence>
<feature type="domain" description="Response regulatory" evidence="16">
    <location>
        <begin position="785"/>
        <end position="901"/>
    </location>
</feature>
<name>A0ABS4JFG7_9BACL</name>
<dbReference type="RefSeq" id="WP_209859497.1">
    <property type="nucleotide sequence ID" value="NZ_JAGGLD010000001.1"/>
</dbReference>